<dbReference type="Pfam" id="PF13966">
    <property type="entry name" value="zf-RVT"/>
    <property type="match status" value="1"/>
</dbReference>
<evidence type="ECO:0000313" key="3">
    <source>
        <dbReference type="Proteomes" id="UP001210211"/>
    </source>
</evidence>
<dbReference type="AlphaFoldDB" id="A0AAD5Z4A4"/>
<name>A0AAD5Z4A4_9POAL</name>
<proteinExistence type="predicted"/>
<evidence type="ECO:0000259" key="1">
    <source>
        <dbReference type="PROSITE" id="PS50878"/>
    </source>
</evidence>
<protein>
    <recommendedName>
        <fullName evidence="1">Reverse transcriptase domain-containing protein</fullName>
    </recommendedName>
</protein>
<dbReference type="InterPro" id="IPR026960">
    <property type="entry name" value="RVT-Znf"/>
</dbReference>
<organism evidence="2 3">
    <name type="scientific">Rhynchospora tenuis</name>
    <dbReference type="NCBI Taxonomy" id="198213"/>
    <lineage>
        <taxon>Eukaryota</taxon>
        <taxon>Viridiplantae</taxon>
        <taxon>Streptophyta</taxon>
        <taxon>Embryophyta</taxon>
        <taxon>Tracheophyta</taxon>
        <taxon>Spermatophyta</taxon>
        <taxon>Magnoliopsida</taxon>
        <taxon>Liliopsida</taxon>
        <taxon>Poales</taxon>
        <taxon>Cyperaceae</taxon>
        <taxon>Cyperoideae</taxon>
        <taxon>Rhynchosporeae</taxon>
        <taxon>Rhynchospora</taxon>
    </lineage>
</organism>
<gene>
    <name evidence="2" type="ORF">LUZ61_015781</name>
</gene>
<keyword evidence="3" id="KW-1185">Reference proteome</keyword>
<dbReference type="PROSITE" id="PS50878">
    <property type="entry name" value="RT_POL"/>
    <property type="match status" value="1"/>
</dbReference>
<dbReference type="PANTHER" id="PTHR33116">
    <property type="entry name" value="REVERSE TRANSCRIPTASE ZINC-BINDING DOMAIN-CONTAINING PROTEIN-RELATED-RELATED"/>
    <property type="match status" value="1"/>
</dbReference>
<dbReference type="InterPro" id="IPR000477">
    <property type="entry name" value="RT_dom"/>
</dbReference>
<reference evidence="2 3" key="1">
    <citation type="journal article" date="2022" name="Cell">
        <title>Repeat-based holocentromeres influence genome architecture and karyotype evolution.</title>
        <authorList>
            <person name="Hofstatter P.G."/>
            <person name="Thangavel G."/>
            <person name="Lux T."/>
            <person name="Neumann P."/>
            <person name="Vondrak T."/>
            <person name="Novak P."/>
            <person name="Zhang M."/>
            <person name="Costa L."/>
            <person name="Castellani M."/>
            <person name="Scott A."/>
            <person name="Toegelov H."/>
            <person name="Fuchs J."/>
            <person name="Mata-Sucre Y."/>
            <person name="Dias Y."/>
            <person name="Vanzela A.L.L."/>
            <person name="Huettel B."/>
            <person name="Almeida C.C.S."/>
            <person name="Simkova H."/>
            <person name="Souza G."/>
            <person name="Pedrosa-Harand A."/>
            <person name="Macas J."/>
            <person name="Mayer K.F.X."/>
            <person name="Houben A."/>
            <person name="Marques A."/>
        </authorList>
    </citation>
    <scope>NUCLEOTIDE SEQUENCE [LARGE SCALE GENOMIC DNA]</scope>
    <source>
        <strain evidence="2">RhyTen1mFocal</strain>
    </source>
</reference>
<comment type="caution">
    <text evidence="2">The sequence shown here is derived from an EMBL/GenBank/DDBJ whole genome shotgun (WGS) entry which is preliminary data.</text>
</comment>
<dbReference type="PANTHER" id="PTHR33116:SF78">
    <property type="entry name" value="OS12G0587133 PROTEIN"/>
    <property type="match status" value="1"/>
</dbReference>
<dbReference type="EMBL" id="JAMRDG010000002">
    <property type="protein sequence ID" value="KAJ3686617.1"/>
    <property type="molecule type" value="Genomic_DNA"/>
</dbReference>
<dbReference type="Proteomes" id="UP001210211">
    <property type="component" value="Unassembled WGS sequence"/>
</dbReference>
<accession>A0AAD5Z4A4</accession>
<evidence type="ECO:0000313" key="2">
    <source>
        <dbReference type="EMBL" id="KAJ3686617.1"/>
    </source>
</evidence>
<feature type="domain" description="Reverse transcriptase" evidence="1">
    <location>
        <begin position="1"/>
        <end position="99"/>
    </location>
</feature>
<sequence>MVEASSTSIPHNLIPKLHTPFFLLQYADDTLIFATARGQAIKTLLLVLKAFSQVSGLRLNWNKTSFVPFNLNDNAISSIESLLSCSKSSLPLTYLGLPLTASRPSRLCFQQLIDKIRGRLMGWQSNFLSKAGRTVLTTSVLSSIPVFFMSVFTLPKWVIKEIDRIRRNFIWKGNSGGGNGIHLVAWDRLCLPKSVGGLGLIDLGSQNVSLLLRWLWRLHTCPDSQWTSLIKQLYGKRSTALPMFWNQSGSFFWRDLMSLRLYFQLSTTHEIRDGATTSFWFQRWERSHLSYFGNNLQKHPLMNRRNVHMTVQDAVKRPHSFLQSPFTADVCTFVSKAQNLILNQGTDEIQWRWSSDGQFSVSSTYKGLILPGKTSFKYSNLWKLKIPPSLKHFLYYMSLGRILTQDQLLKRGIQVNAHCYMCSQDCLEDANHLFCDCVLARDVWLSLQIPPMVTADLASICGALHSQFSGLSTFNKVTICSALWSIWKERNCRIFRNKRRNCQALHDWIVQEATLFMKWC</sequence>